<sequence>MNVRADGLQTVLGPLLRDRRVVTAVLLDVDSGMVLDAWSSHLGRADLELLGAGHAELVRTVRAGADGRDEGCEVVASLGDDRHHVVRTVPDPHGDHLALSVVVVGRRRALERARRRLRVVSAAALTAGPTMARRPGALSRPTPPDPAAVPVAGVPVAGIPVAGIPVAGVPGPGAPIRGAAAPGPAPSVAAPVGRERPVAARAHGGDAALLSLGRTVRHDAAGAALALGDDVLPPCPPILRAVPPSQGAPSPADLQPDRPRAPIAALAPGPRRQPPDEG</sequence>
<reference evidence="2 3" key="1">
    <citation type="submission" date="2020-11" db="EMBL/GenBank/DDBJ databases">
        <title>Pseudonocardia abyssalis sp. nov. and Pseudonocardia oceani sp. nov., description and phylogenomic analysis of two novel actinomycetes isolated from the deep Southern Ocean.</title>
        <authorList>
            <person name="Parra J."/>
        </authorList>
    </citation>
    <scope>NUCLEOTIDE SEQUENCE [LARGE SCALE GENOMIC DNA]</scope>
    <source>
        <strain evidence="2 3">KRD-168</strain>
    </source>
</reference>
<evidence type="ECO:0000313" key="3">
    <source>
        <dbReference type="Proteomes" id="UP000694287"/>
    </source>
</evidence>
<feature type="region of interest" description="Disordered" evidence="1">
    <location>
        <begin position="239"/>
        <end position="278"/>
    </location>
</feature>
<evidence type="ECO:0008006" key="4">
    <source>
        <dbReference type="Google" id="ProtNLM"/>
    </source>
</evidence>
<keyword evidence="3" id="KW-1185">Reference proteome</keyword>
<organism evidence="2 3">
    <name type="scientific">Pseudonocardia abyssalis</name>
    <dbReference type="NCBI Taxonomy" id="2792008"/>
    <lineage>
        <taxon>Bacteria</taxon>
        <taxon>Bacillati</taxon>
        <taxon>Actinomycetota</taxon>
        <taxon>Actinomycetes</taxon>
        <taxon>Pseudonocardiales</taxon>
        <taxon>Pseudonocardiaceae</taxon>
        <taxon>Pseudonocardia</taxon>
    </lineage>
</organism>
<gene>
    <name evidence="2" type="ORF">I4I81_09450</name>
</gene>
<protein>
    <recommendedName>
        <fullName evidence="4">Roadblock/LAMTOR2 domain-containing protein</fullName>
    </recommendedName>
</protein>
<dbReference type="RefSeq" id="WP_218606331.1">
    <property type="nucleotide sequence ID" value="NZ_JADQDJ010000588.1"/>
</dbReference>
<evidence type="ECO:0000313" key="2">
    <source>
        <dbReference type="EMBL" id="MBW0134482.1"/>
    </source>
</evidence>
<accession>A0ABS6UQE4</accession>
<evidence type="ECO:0000256" key="1">
    <source>
        <dbReference type="SAM" id="MobiDB-lite"/>
    </source>
</evidence>
<comment type="caution">
    <text evidence="2">The sequence shown here is derived from an EMBL/GenBank/DDBJ whole genome shotgun (WGS) entry which is preliminary data.</text>
</comment>
<dbReference type="EMBL" id="JADQDK010000001">
    <property type="protein sequence ID" value="MBW0134482.1"/>
    <property type="molecule type" value="Genomic_DNA"/>
</dbReference>
<name>A0ABS6UQE4_9PSEU</name>
<dbReference type="Proteomes" id="UP000694287">
    <property type="component" value="Unassembled WGS sequence"/>
</dbReference>
<proteinExistence type="predicted"/>